<dbReference type="Pfam" id="PF00587">
    <property type="entry name" value="tRNA-synt_2b"/>
    <property type="match status" value="1"/>
</dbReference>
<comment type="subcellular location">
    <subcellularLocation>
        <location evidence="6">Cytoplasm</location>
    </subcellularLocation>
</comment>
<dbReference type="GO" id="GO:0005737">
    <property type="term" value="C:cytoplasm"/>
    <property type="evidence" value="ECO:0007669"/>
    <property type="project" value="UniProtKB-SubCell"/>
</dbReference>
<gene>
    <name evidence="6 11" type="primary">serS</name>
    <name evidence="11" type="ORF">KC675_04420</name>
</gene>
<comment type="subunit">
    <text evidence="6">Homodimer. The tRNA molecule binds across the dimer.</text>
</comment>
<comment type="caution">
    <text evidence="11">The sequence shown here is derived from an EMBL/GenBank/DDBJ whole genome shotgun (WGS) entry which is preliminary data.</text>
</comment>
<dbReference type="PRINTS" id="PR00981">
    <property type="entry name" value="TRNASYNTHSER"/>
</dbReference>
<keyword evidence="4 6" id="KW-0648">Protein biosynthesis</keyword>
<dbReference type="EC" id="6.1.1.11" evidence="6"/>
<dbReference type="InterPro" id="IPR002314">
    <property type="entry name" value="aa-tRNA-synt_IIb"/>
</dbReference>
<evidence type="ECO:0000256" key="4">
    <source>
        <dbReference type="ARBA" id="ARBA00022917"/>
    </source>
</evidence>
<dbReference type="EMBL" id="JAGQLL010000055">
    <property type="protein sequence ID" value="MCA9380396.1"/>
    <property type="molecule type" value="Genomic_DNA"/>
</dbReference>
<keyword evidence="3 6" id="KW-0067">ATP-binding</keyword>
<comment type="pathway">
    <text evidence="6">Aminoacyl-tRNA biosynthesis; selenocysteinyl-tRNA(Sec) biosynthesis; L-seryl-tRNA(Sec) from L-serine and tRNA(Sec): step 1/1.</text>
</comment>
<dbReference type="Gene3D" id="3.30.930.10">
    <property type="entry name" value="Bira Bifunctional Protein, Domain 2"/>
    <property type="match status" value="1"/>
</dbReference>
<dbReference type="InterPro" id="IPR006195">
    <property type="entry name" value="aa-tRNA-synth_II"/>
</dbReference>
<evidence type="ECO:0000313" key="12">
    <source>
        <dbReference type="Proteomes" id="UP000745577"/>
    </source>
</evidence>
<evidence type="ECO:0000256" key="2">
    <source>
        <dbReference type="ARBA" id="ARBA00022741"/>
    </source>
</evidence>
<proteinExistence type="inferred from homology"/>
<feature type="binding site" evidence="6">
    <location>
        <position position="379"/>
    </location>
    <ligand>
        <name>L-serine</name>
        <dbReference type="ChEBI" id="CHEBI:33384"/>
    </ligand>
</feature>
<name>A0A955I8K4_9BACT</name>
<feature type="binding site" evidence="6">
    <location>
        <begin position="227"/>
        <end position="229"/>
    </location>
    <ligand>
        <name>L-serine</name>
        <dbReference type="ChEBI" id="CHEBI:33384"/>
    </ligand>
</feature>
<dbReference type="Pfam" id="PF02403">
    <property type="entry name" value="Seryl_tRNA_N"/>
    <property type="match status" value="1"/>
</dbReference>
<reference evidence="11" key="2">
    <citation type="journal article" date="2021" name="Microbiome">
        <title>Successional dynamics and alternative stable states in a saline activated sludge microbial community over 9 years.</title>
        <authorList>
            <person name="Wang Y."/>
            <person name="Ye J."/>
            <person name="Ju F."/>
            <person name="Liu L."/>
            <person name="Boyd J.A."/>
            <person name="Deng Y."/>
            <person name="Parks D.H."/>
            <person name="Jiang X."/>
            <person name="Yin X."/>
            <person name="Woodcroft B.J."/>
            <person name="Tyson G.W."/>
            <person name="Hugenholtz P."/>
            <person name="Polz M.F."/>
            <person name="Zhang T."/>
        </authorList>
    </citation>
    <scope>NUCLEOTIDE SEQUENCE</scope>
    <source>
        <strain evidence="11">HKST-UBA15</strain>
    </source>
</reference>
<keyword evidence="2 6" id="KW-0547">Nucleotide-binding</keyword>
<dbReference type="SUPFAM" id="SSF46589">
    <property type="entry name" value="tRNA-binding arm"/>
    <property type="match status" value="1"/>
</dbReference>
<accession>A0A955I8K4</accession>
<dbReference type="InterPro" id="IPR002317">
    <property type="entry name" value="Ser-tRNA-ligase_type_1"/>
</dbReference>
<dbReference type="AlphaFoldDB" id="A0A955I8K4"/>
<comment type="similarity">
    <text evidence="6">Belongs to the class-II aminoacyl-tRNA synthetase family. Type-1 seryl-tRNA synthetase subfamily.</text>
</comment>
<dbReference type="InterPro" id="IPR015866">
    <property type="entry name" value="Ser-tRNA-synth_1_N"/>
</dbReference>
<keyword evidence="6" id="KW-0963">Cytoplasm</keyword>
<dbReference type="GO" id="GO:0016260">
    <property type="term" value="P:selenocysteine biosynthetic process"/>
    <property type="evidence" value="ECO:0007669"/>
    <property type="project" value="UniProtKB-UniRule"/>
</dbReference>
<feature type="binding site" evidence="7">
    <location>
        <position position="377"/>
    </location>
    <ligand>
        <name>L-serine</name>
        <dbReference type="ChEBI" id="CHEBI:33384"/>
    </ligand>
</feature>
<dbReference type="PIRSF" id="PIRSF001529">
    <property type="entry name" value="Ser-tRNA-synth_IIa"/>
    <property type="match status" value="1"/>
</dbReference>
<dbReference type="InterPro" id="IPR010978">
    <property type="entry name" value="tRNA-bd_arm"/>
</dbReference>
<feature type="binding site" evidence="8">
    <location>
        <begin position="274"/>
        <end position="277"/>
    </location>
    <ligand>
        <name>ATP</name>
        <dbReference type="ChEBI" id="CHEBI:30616"/>
    </ligand>
</feature>
<feature type="domain" description="Aminoacyl-transfer RNA synthetases class-II family profile" evidence="10">
    <location>
        <begin position="135"/>
        <end position="404"/>
    </location>
</feature>
<comment type="catalytic activity">
    <reaction evidence="6">
        <text>tRNA(Sec) + L-serine + ATP = L-seryl-tRNA(Sec) + AMP + diphosphate + H(+)</text>
        <dbReference type="Rhea" id="RHEA:42580"/>
        <dbReference type="Rhea" id="RHEA-COMP:9742"/>
        <dbReference type="Rhea" id="RHEA-COMP:10128"/>
        <dbReference type="ChEBI" id="CHEBI:15378"/>
        <dbReference type="ChEBI" id="CHEBI:30616"/>
        <dbReference type="ChEBI" id="CHEBI:33019"/>
        <dbReference type="ChEBI" id="CHEBI:33384"/>
        <dbReference type="ChEBI" id="CHEBI:78442"/>
        <dbReference type="ChEBI" id="CHEBI:78533"/>
        <dbReference type="ChEBI" id="CHEBI:456215"/>
        <dbReference type="EC" id="6.1.1.11"/>
    </reaction>
</comment>
<feature type="binding site" evidence="7">
    <location>
        <position position="227"/>
    </location>
    <ligand>
        <name>L-serine</name>
        <dbReference type="ChEBI" id="CHEBI:33384"/>
    </ligand>
</feature>
<evidence type="ECO:0000256" key="6">
    <source>
        <dbReference type="HAMAP-Rule" id="MF_00176"/>
    </source>
</evidence>
<dbReference type="NCBIfam" id="TIGR00414">
    <property type="entry name" value="serS"/>
    <property type="match status" value="1"/>
</dbReference>
<dbReference type="CDD" id="cd00770">
    <property type="entry name" value="SerRS_core"/>
    <property type="match status" value="1"/>
</dbReference>
<feature type="binding site" evidence="6 8">
    <location>
        <begin position="258"/>
        <end position="260"/>
    </location>
    <ligand>
        <name>ATP</name>
        <dbReference type="ChEBI" id="CHEBI:30616"/>
    </ligand>
</feature>
<comment type="function">
    <text evidence="6">Catalyzes the attachment of serine to tRNA(Ser). Is also able to aminoacylate tRNA(Sec) with serine, to form the misacylated tRNA L-seryl-tRNA(Sec), which will be further converted into selenocysteinyl-tRNA(Sec).</text>
</comment>
<evidence type="ECO:0000259" key="10">
    <source>
        <dbReference type="PROSITE" id="PS50862"/>
    </source>
</evidence>
<feature type="coiled-coil region" evidence="9">
    <location>
        <begin position="38"/>
        <end position="99"/>
    </location>
</feature>
<feature type="binding site" evidence="7">
    <location>
        <position position="258"/>
    </location>
    <ligand>
        <name>L-serine</name>
        <dbReference type="ChEBI" id="CHEBI:33384"/>
    </ligand>
</feature>
<evidence type="ECO:0000313" key="11">
    <source>
        <dbReference type="EMBL" id="MCA9380396.1"/>
    </source>
</evidence>
<dbReference type="GO" id="GO:0005524">
    <property type="term" value="F:ATP binding"/>
    <property type="evidence" value="ECO:0007669"/>
    <property type="project" value="UniProtKB-UniRule"/>
</dbReference>
<dbReference type="InterPro" id="IPR042103">
    <property type="entry name" value="SerRS_1_N_sf"/>
</dbReference>
<keyword evidence="5 6" id="KW-0030">Aminoacyl-tRNA synthetase</keyword>
<dbReference type="SUPFAM" id="SSF55681">
    <property type="entry name" value="Class II aaRS and biotin synthetases"/>
    <property type="match status" value="1"/>
</dbReference>
<dbReference type="InterPro" id="IPR045864">
    <property type="entry name" value="aa-tRNA-synth_II/BPL/LPL"/>
</dbReference>
<dbReference type="Proteomes" id="UP000745577">
    <property type="component" value="Unassembled WGS sequence"/>
</dbReference>
<keyword evidence="1 6" id="KW-0436">Ligase</keyword>
<dbReference type="GO" id="GO:0006434">
    <property type="term" value="P:seryl-tRNA aminoacylation"/>
    <property type="evidence" value="ECO:0007669"/>
    <property type="project" value="UniProtKB-UniRule"/>
</dbReference>
<dbReference type="HAMAP" id="MF_00176">
    <property type="entry name" value="Ser_tRNA_synth_type1"/>
    <property type="match status" value="1"/>
</dbReference>
<feature type="site" description="Important for serine binding" evidence="7">
    <location>
        <position position="379"/>
    </location>
</feature>
<protein>
    <recommendedName>
        <fullName evidence="6">Serine--tRNA ligase</fullName>
        <ecNumber evidence="6">6.1.1.11</ecNumber>
    </recommendedName>
    <alternativeName>
        <fullName evidence="6">Seryl-tRNA synthetase</fullName>
        <shortName evidence="6">SerRS</shortName>
    </alternativeName>
    <alternativeName>
        <fullName evidence="6">Seryl-tRNA(Ser/Sec) synthetase</fullName>
    </alternativeName>
</protein>
<evidence type="ECO:0000256" key="5">
    <source>
        <dbReference type="ARBA" id="ARBA00023146"/>
    </source>
</evidence>
<evidence type="ECO:0000256" key="9">
    <source>
        <dbReference type="SAM" id="Coils"/>
    </source>
</evidence>
<keyword evidence="9" id="KW-0175">Coiled coil</keyword>
<dbReference type="InterPro" id="IPR033729">
    <property type="entry name" value="SerRS_core"/>
</dbReference>
<evidence type="ECO:0000256" key="7">
    <source>
        <dbReference type="PIRSR" id="PIRSR001529-1"/>
    </source>
</evidence>
<sequence length="418" mass="47593">MLNPKFIRNNPELVIKNTTERGVDPKVVETWLEVDKKFMEAQARLEDLNQQKNALAKNGKESTDFEALREEGKKIKEAIKSVEDELVNIELEWNQLINNIPNIHRPEVPIGKNEEDNIELRKVGEIPDFDFEIKDHIELGKMHDMLDFEAGAKVSGSQFYFLKNDAVRLELALLQFGINFLEKKGFTLVMTPDMAKSRFYLGTGYAPKGDEAQIYEIDGEDLGLIATAEVTMAGLHADEILKAEDLPLKYAAVSHCFRKEAGAYGKYSKGLYRVHQFTKLEMFIYSLPEHSEAMHQEILRVEEELAQALEIPYRVLEMCSGDLGAIASRKYDLEAWMAGRNDYGEITSTSNTDDFQARNLNIRVKTDEGNEYVHMLNGTALVTSRIPIVIMENFQQKDGTIRIPKALVPYFGKEYIGK</sequence>
<dbReference type="PANTHER" id="PTHR11778">
    <property type="entry name" value="SERYL-TRNA SYNTHETASE"/>
    <property type="match status" value="1"/>
</dbReference>
<dbReference type="PROSITE" id="PS50862">
    <property type="entry name" value="AA_TRNA_LIGASE_II"/>
    <property type="match status" value="1"/>
</dbReference>
<comment type="domain">
    <text evidence="6">Consists of two distinct domains, a catalytic core and a N-terminal extension that is involved in tRNA binding.</text>
</comment>
<feature type="binding site" evidence="6 8">
    <location>
        <begin position="345"/>
        <end position="348"/>
    </location>
    <ligand>
        <name>ATP</name>
        <dbReference type="ChEBI" id="CHEBI:30616"/>
    </ligand>
</feature>
<evidence type="ECO:0000256" key="1">
    <source>
        <dbReference type="ARBA" id="ARBA00022598"/>
    </source>
</evidence>
<organism evidence="11 12">
    <name type="scientific">Candidatus Dojkabacteria bacterium</name>
    <dbReference type="NCBI Taxonomy" id="2099670"/>
    <lineage>
        <taxon>Bacteria</taxon>
        <taxon>Candidatus Dojkabacteria</taxon>
    </lineage>
</organism>
<reference evidence="11" key="1">
    <citation type="submission" date="2020-04" db="EMBL/GenBank/DDBJ databases">
        <authorList>
            <person name="Zhang T."/>
        </authorList>
    </citation>
    <scope>NUCLEOTIDE SEQUENCE</scope>
    <source>
        <strain evidence="11">HKST-UBA15</strain>
    </source>
</reference>
<dbReference type="Gene3D" id="1.10.287.40">
    <property type="entry name" value="Serine-tRNA synthetase, tRNA binding domain"/>
    <property type="match status" value="1"/>
</dbReference>
<feature type="binding site" evidence="6 7">
    <location>
        <position position="281"/>
    </location>
    <ligand>
        <name>L-serine</name>
        <dbReference type="ChEBI" id="CHEBI:33384"/>
    </ligand>
</feature>
<feature type="binding site" evidence="6">
    <location>
        <position position="274"/>
    </location>
    <ligand>
        <name>ATP</name>
        <dbReference type="ChEBI" id="CHEBI:30616"/>
    </ligand>
</feature>
<evidence type="ECO:0000256" key="3">
    <source>
        <dbReference type="ARBA" id="ARBA00022840"/>
    </source>
</evidence>
<comment type="catalytic activity">
    <reaction evidence="6">
        <text>tRNA(Ser) + L-serine + ATP = L-seryl-tRNA(Ser) + AMP + diphosphate + H(+)</text>
        <dbReference type="Rhea" id="RHEA:12292"/>
        <dbReference type="Rhea" id="RHEA-COMP:9669"/>
        <dbReference type="Rhea" id="RHEA-COMP:9703"/>
        <dbReference type="ChEBI" id="CHEBI:15378"/>
        <dbReference type="ChEBI" id="CHEBI:30616"/>
        <dbReference type="ChEBI" id="CHEBI:33019"/>
        <dbReference type="ChEBI" id="CHEBI:33384"/>
        <dbReference type="ChEBI" id="CHEBI:78442"/>
        <dbReference type="ChEBI" id="CHEBI:78533"/>
        <dbReference type="ChEBI" id="CHEBI:456215"/>
        <dbReference type="EC" id="6.1.1.11"/>
    </reaction>
</comment>
<evidence type="ECO:0000256" key="8">
    <source>
        <dbReference type="PIRSR" id="PIRSR001529-2"/>
    </source>
</evidence>
<dbReference type="GO" id="GO:0004828">
    <property type="term" value="F:serine-tRNA ligase activity"/>
    <property type="evidence" value="ECO:0007669"/>
    <property type="project" value="UniProtKB-UniRule"/>
</dbReference>